<dbReference type="Proteomes" id="UP001056336">
    <property type="component" value="Chromosome"/>
</dbReference>
<dbReference type="PANTHER" id="PTHR19328:SF13">
    <property type="entry name" value="HIPL1 PROTEIN"/>
    <property type="match status" value="1"/>
</dbReference>
<feature type="chain" id="PRO_5046446831" evidence="2">
    <location>
        <begin position="39"/>
        <end position="410"/>
    </location>
</feature>
<proteinExistence type="predicted"/>
<sequence length="410" mass="40647">MPLIPPARRPAMSAAGITATVVGICLALSGCAGGGANAAPTWVPQPDFQANAEPQPQVPGNALPAPSPSSPSGTGVQPSAPATGGQSPGNPSTSPSSAVDPAVVATKLNQPTGIAVLPDGTALVGERTTGRILRVQPQAGQPVTLVQTIAGLSTVGGGGLLDLALSPSFAEDGLVYAYVTTGSDNRVLHFSVGGTPTPVLTGIPRGSTHNAGRIAFDATGALLIGTSDAGRPALAADPASLAGKVLRTTDLGQPAPNNPDPKSLVYASGFSTVDGLCVDHQSGMRAVVSAGNTDRVNILHAGTNYQSAAATSLPPKFAGAGGCALVQDRIVVATSTGMSLVSATLSATTSAADFTATLTKKYGRLRTVIAGADGAFWITTTNRDGLGRPIATDDRVIRVSIADGGGSSPV</sequence>
<dbReference type="InterPro" id="IPR012938">
    <property type="entry name" value="Glc/Sorbosone_DH"/>
</dbReference>
<evidence type="ECO:0000256" key="2">
    <source>
        <dbReference type="SAM" id="SignalP"/>
    </source>
</evidence>
<keyword evidence="5" id="KW-1185">Reference proteome</keyword>
<evidence type="ECO:0000256" key="1">
    <source>
        <dbReference type="SAM" id="MobiDB-lite"/>
    </source>
</evidence>
<dbReference type="EMBL" id="CP097332">
    <property type="protein sequence ID" value="UQX89937.1"/>
    <property type="molecule type" value="Genomic_DNA"/>
</dbReference>
<dbReference type="SUPFAM" id="SSF50952">
    <property type="entry name" value="Soluble quinoprotein glucose dehydrogenase"/>
    <property type="match status" value="1"/>
</dbReference>
<accession>A0ABY4R3Z3</accession>
<feature type="region of interest" description="Disordered" evidence="1">
    <location>
        <begin position="42"/>
        <end position="99"/>
    </location>
</feature>
<dbReference type="PANTHER" id="PTHR19328">
    <property type="entry name" value="HEDGEHOG-INTERACTING PROTEIN"/>
    <property type="match status" value="1"/>
</dbReference>
<dbReference type="Pfam" id="PF07995">
    <property type="entry name" value="GSDH"/>
    <property type="match status" value="1"/>
</dbReference>
<feature type="domain" description="Glucose/Sorbosone dehydrogenase" evidence="3">
    <location>
        <begin position="108"/>
        <end position="305"/>
    </location>
</feature>
<gene>
    <name evidence="4" type="ORF">M6D93_08000</name>
</gene>
<protein>
    <submittedName>
        <fullName evidence="4">PQQ-dependent sugar dehydrogenase</fullName>
    </submittedName>
</protein>
<feature type="compositionally biased region" description="Polar residues" evidence="1">
    <location>
        <begin position="84"/>
        <end position="97"/>
    </location>
</feature>
<evidence type="ECO:0000313" key="4">
    <source>
        <dbReference type="EMBL" id="UQX89937.1"/>
    </source>
</evidence>
<evidence type="ECO:0000259" key="3">
    <source>
        <dbReference type="Pfam" id="PF07995"/>
    </source>
</evidence>
<feature type="signal peptide" evidence="2">
    <location>
        <begin position="1"/>
        <end position="38"/>
    </location>
</feature>
<reference evidence="4" key="2">
    <citation type="submission" date="2022-05" db="EMBL/GenBank/DDBJ databases">
        <authorList>
            <person name="Kim J.-S."/>
            <person name="Lee K."/>
            <person name="Suh M."/>
            <person name="Eom M."/>
            <person name="Kim J.-S."/>
            <person name="Kim D.-S."/>
            <person name="Ko S.-H."/>
            <person name="Shin Y."/>
            <person name="Lee J.-S."/>
        </authorList>
    </citation>
    <scope>NUCLEOTIDE SEQUENCE</scope>
    <source>
        <strain evidence="4">N237</strain>
    </source>
</reference>
<dbReference type="InterPro" id="IPR011041">
    <property type="entry name" value="Quinoprot_gluc/sorb_DH_b-prop"/>
</dbReference>
<dbReference type="InterPro" id="IPR011042">
    <property type="entry name" value="6-blade_b-propeller_TolB-like"/>
</dbReference>
<organism evidence="4 5">
    <name type="scientific">Jatrophihabitans telluris</name>
    <dbReference type="NCBI Taxonomy" id="2038343"/>
    <lineage>
        <taxon>Bacteria</taxon>
        <taxon>Bacillati</taxon>
        <taxon>Actinomycetota</taxon>
        <taxon>Actinomycetes</taxon>
        <taxon>Jatrophihabitantales</taxon>
        <taxon>Jatrophihabitantaceae</taxon>
        <taxon>Jatrophihabitans</taxon>
    </lineage>
</organism>
<dbReference type="RefSeq" id="WP_249773832.1">
    <property type="nucleotide sequence ID" value="NZ_CP097332.1"/>
</dbReference>
<dbReference type="Gene3D" id="2.120.10.30">
    <property type="entry name" value="TolB, C-terminal domain"/>
    <property type="match status" value="1"/>
</dbReference>
<reference evidence="4" key="1">
    <citation type="journal article" date="2018" name="Int. J. Syst. Evol. Microbiol.">
        <title>Jatrophihabitans telluris sp. nov., isolated from sediment soil of lava forest wetlands and the emended description of the genus Jatrophihabitans.</title>
        <authorList>
            <person name="Lee K.C."/>
            <person name="Suh M.K."/>
            <person name="Eom M.K."/>
            <person name="Kim K.K."/>
            <person name="Kim J.S."/>
            <person name="Kim D.S."/>
            <person name="Ko S.H."/>
            <person name="Shin Y.K."/>
            <person name="Lee J.S."/>
        </authorList>
    </citation>
    <scope>NUCLEOTIDE SEQUENCE</scope>
    <source>
        <strain evidence="4">N237</strain>
    </source>
</reference>
<keyword evidence="2" id="KW-0732">Signal</keyword>
<name>A0ABY4R3Z3_9ACTN</name>
<evidence type="ECO:0000313" key="5">
    <source>
        <dbReference type="Proteomes" id="UP001056336"/>
    </source>
</evidence>